<keyword evidence="1 4" id="KW-0479">Metal-binding</keyword>
<keyword evidence="2 4" id="KW-0862">Zinc</keyword>
<feature type="domain" description="LIM zinc-binding" evidence="5">
    <location>
        <begin position="34"/>
        <end position="95"/>
    </location>
</feature>
<keyword evidence="3 4" id="KW-0440">LIM domain</keyword>
<dbReference type="Proteomes" id="UP000298663">
    <property type="component" value="Unassembled WGS sequence"/>
</dbReference>
<sequence>MSSFKLLPLDNSDLYSRRHDNKKYQLINAGYEHAFCSKCGDGFGSGEVFVKSDDRFFHNDCFRCAQCFELLHDHEYFTGDGRNYCSYDFKILYAPKCEQCEEFIQGVVMRASNGNWHPHCLTCTGCHKPLQTTEGIYIVNGSNYCATCKNSIAKEEHYICAKCHQSIDKNCLLRYKLEVYHPYHFTCVRCDKEVDETARVCGDDVYCLRCYDLEKSVTCFACKVAIDTQRERSVLALDRHYHPKCFACHVCNYPLHSVPHQVVRGQPTCEKCYVQINGNVCFMCGIIQKSHCVRIFSKVWCNECYMCSLCNKKLEAKSKIADIDFKPACKKCVEKLPKELRKRLFT</sequence>
<dbReference type="SUPFAM" id="SSF57716">
    <property type="entry name" value="Glucocorticoid receptor-like (DNA-binding domain)"/>
    <property type="match status" value="3"/>
</dbReference>
<dbReference type="GO" id="GO:0098609">
    <property type="term" value="P:cell-cell adhesion"/>
    <property type="evidence" value="ECO:0007669"/>
    <property type="project" value="TreeGrafter"/>
</dbReference>
<feature type="domain" description="LIM zinc-binding" evidence="5">
    <location>
        <begin position="217"/>
        <end position="279"/>
    </location>
</feature>
<dbReference type="PROSITE" id="PS50023">
    <property type="entry name" value="LIM_DOMAIN_2"/>
    <property type="match status" value="3"/>
</dbReference>
<evidence type="ECO:0000256" key="1">
    <source>
        <dbReference type="ARBA" id="ARBA00022723"/>
    </source>
</evidence>
<dbReference type="InterPro" id="IPR017351">
    <property type="entry name" value="PINCH-1-4-like"/>
</dbReference>
<dbReference type="Pfam" id="PF00412">
    <property type="entry name" value="LIM"/>
    <property type="match status" value="4"/>
</dbReference>
<evidence type="ECO:0000256" key="2">
    <source>
        <dbReference type="ARBA" id="ARBA00022833"/>
    </source>
</evidence>
<evidence type="ECO:0000313" key="7">
    <source>
        <dbReference type="Proteomes" id="UP000298663"/>
    </source>
</evidence>
<dbReference type="GO" id="GO:2001046">
    <property type="term" value="P:positive regulation of integrin-mediated signaling pathway"/>
    <property type="evidence" value="ECO:0007669"/>
    <property type="project" value="TreeGrafter"/>
</dbReference>
<dbReference type="SMART" id="SM00132">
    <property type="entry name" value="LIM"/>
    <property type="match status" value="5"/>
</dbReference>
<dbReference type="EMBL" id="AZBU02000001">
    <property type="protein sequence ID" value="TMS38548.1"/>
    <property type="molecule type" value="Genomic_DNA"/>
</dbReference>
<dbReference type="GO" id="GO:0045216">
    <property type="term" value="P:cell-cell junction organization"/>
    <property type="evidence" value="ECO:0007669"/>
    <property type="project" value="TreeGrafter"/>
</dbReference>
<comment type="caution">
    <text evidence="6">The sequence shown here is derived from an EMBL/GenBank/DDBJ whole genome shotgun (WGS) entry which is preliminary data.</text>
</comment>
<organism evidence="6 7">
    <name type="scientific">Steinernema carpocapsae</name>
    <name type="common">Entomopathogenic nematode</name>
    <dbReference type="NCBI Taxonomy" id="34508"/>
    <lineage>
        <taxon>Eukaryota</taxon>
        <taxon>Metazoa</taxon>
        <taxon>Ecdysozoa</taxon>
        <taxon>Nematoda</taxon>
        <taxon>Chromadorea</taxon>
        <taxon>Rhabditida</taxon>
        <taxon>Tylenchina</taxon>
        <taxon>Panagrolaimomorpha</taxon>
        <taxon>Strongyloidoidea</taxon>
        <taxon>Steinernematidae</taxon>
        <taxon>Steinernema</taxon>
    </lineage>
</organism>
<dbReference type="GO" id="GO:0046872">
    <property type="term" value="F:metal ion binding"/>
    <property type="evidence" value="ECO:0007669"/>
    <property type="project" value="UniProtKB-KW"/>
</dbReference>
<evidence type="ECO:0000259" key="5">
    <source>
        <dbReference type="PROSITE" id="PS50023"/>
    </source>
</evidence>
<feature type="domain" description="LIM zinc-binding" evidence="5">
    <location>
        <begin position="96"/>
        <end position="155"/>
    </location>
</feature>
<dbReference type="Gene3D" id="2.10.110.10">
    <property type="entry name" value="Cysteine Rich Protein"/>
    <property type="match status" value="5"/>
</dbReference>
<evidence type="ECO:0000313" key="6">
    <source>
        <dbReference type="EMBL" id="TMS38548.1"/>
    </source>
</evidence>
<reference evidence="6 7" key="1">
    <citation type="journal article" date="2015" name="Genome Biol.">
        <title>Comparative genomics of Steinernema reveals deeply conserved gene regulatory networks.</title>
        <authorList>
            <person name="Dillman A.R."/>
            <person name="Macchietto M."/>
            <person name="Porter C.F."/>
            <person name="Rogers A."/>
            <person name="Williams B."/>
            <person name="Antoshechkin I."/>
            <person name="Lee M.M."/>
            <person name="Goodwin Z."/>
            <person name="Lu X."/>
            <person name="Lewis E.E."/>
            <person name="Goodrich-Blair H."/>
            <person name="Stock S.P."/>
            <person name="Adams B.J."/>
            <person name="Sternberg P.W."/>
            <person name="Mortazavi A."/>
        </authorList>
    </citation>
    <scope>NUCLEOTIDE SEQUENCE [LARGE SCALE GENOMIC DNA]</scope>
    <source>
        <strain evidence="6 7">ALL</strain>
    </source>
</reference>
<accession>A0A4U8V2M7</accession>
<dbReference type="GO" id="GO:0005911">
    <property type="term" value="C:cell-cell junction"/>
    <property type="evidence" value="ECO:0007669"/>
    <property type="project" value="TreeGrafter"/>
</dbReference>
<dbReference type="GO" id="GO:1900026">
    <property type="term" value="P:positive regulation of substrate adhesion-dependent cell spreading"/>
    <property type="evidence" value="ECO:0007669"/>
    <property type="project" value="TreeGrafter"/>
</dbReference>
<evidence type="ECO:0000256" key="3">
    <source>
        <dbReference type="ARBA" id="ARBA00023038"/>
    </source>
</evidence>
<dbReference type="PANTHER" id="PTHR24210:SF7">
    <property type="entry name" value="LIM DOMAIN-CONTAINING PROTEIN PIN-2"/>
    <property type="match status" value="1"/>
</dbReference>
<keyword evidence="7" id="KW-1185">Reference proteome</keyword>
<dbReference type="STRING" id="34508.A0A4U8V2M7"/>
<protein>
    <recommendedName>
        <fullName evidence="5">LIM zinc-binding domain-containing protein</fullName>
    </recommendedName>
</protein>
<dbReference type="InterPro" id="IPR001781">
    <property type="entry name" value="Znf_LIM"/>
</dbReference>
<dbReference type="GO" id="GO:0005737">
    <property type="term" value="C:cytoplasm"/>
    <property type="evidence" value="ECO:0007669"/>
    <property type="project" value="TreeGrafter"/>
</dbReference>
<dbReference type="PROSITE" id="PS00478">
    <property type="entry name" value="LIM_DOMAIN_1"/>
    <property type="match status" value="3"/>
</dbReference>
<evidence type="ECO:0000256" key="4">
    <source>
        <dbReference type="PROSITE-ProRule" id="PRU00125"/>
    </source>
</evidence>
<proteinExistence type="predicted"/>
<reference evidence="6 7" key="2">
    <citation type="journal article" date="2019" name="G3 (Bethesda)">
        <title>Hybrid Assembly of the Genome of the Entomopathogenic Nematode Steinernema carpocapsae Identifies the X-Chromosome.</title>
        <authorList>
            <person name="Serra L."/>
            <person name="Macchietto M."/>
            <person name="Macias-Munoz A."/>
            <person name="McGill C.J."/>
            <person name="Rodriguez I.M."/>
            <person name="Rodriguez B."/>
            <person name="Murad R."/>
            <person name="Mortazavi A."/>
        </authorList>
    </citation>
    <scope>NUCLEOTIDE SEQUENCE [LARGE SCALE GENOMIC DNA]</scope>
    <source>
        <strain evidence="6 7">ALL</strain>
    </source>
</reference>
<dbReference type="GO" id="GO:0005925">
    <property type="term" value="C:focal adhesion"/>
    <property type="evidence" value="ECO:0007669"/>
    <property type="project" value="TreeGrafter"/>
</dbReference>
<name>A0A4U8V2M7_STECR</name>
<dbReference type="AlphaFoldDB" id="A0A4U8V2M7"/>
<dbReference type="OrthoDB" id="20689at2759"/>
<gene>
    <name evidence="6" type="ORF">L596_005247</name>
</gene>
<dbReference type="CDD" id="cd08368">
    <property type="entry name" value="LIM"/>
    <property type="match status" value="1"/>
</dbReference>
<dbReference type="PANTHER" id="PTHR24210">
    <property type="entry name" value="LIM DOMAIN-CONTAINING PROTEIN"/>
    <property type="match status" value="1"/>
</dbReference>